<dbReference type="GO" id="GO:0008168">
    <property type="term" value="F:methyltransferase activity"/>
    <property type="evidence" value="ECO:0007669"/>
    <property type="project" value="UniProtKB-KW"/>
</dbReference>
<evidence type="ECO:0000256" key="1">
    <source>
        <dbReference type="SAM" id="MobiDB-lite"/>
    </source>
</evidence>
<keyword evidence="2" id="KW-0808">Transferase</keyword>
<feature type="compositionally biased region" description="Low complexity" evidence="1">
    <location>
        <begin position="11"/>
        <end position="31"/>
    </location>
</feature>
<gene>
    <name evidence="2" type="ORF">D7193_23460</name>
</gene>
<evidence type="ECO:0000313" key="3">
    <source>
        <dbReference type="Proteomes" id="UP000279968"/>
    </source>
</evidence>
<name>A0A3A9ZWY0_9ACTN</name>
<dbReference type="GO" id="GO:0032259">
    <property type="term" value="P:methylation"/>
    <property type="evidence" value="ECO:0007669"/>
    <property type="project" value="UniProtKB-KW"/>
</dbReference>
<dbReference type="SUPFAM" id="SSF53335">
    <property type="entry name" value="S-adenosyl-L-methionine-dependent methyltransferases"/>
    <property type="match status" value="1"/>
</dbReference>
<feature type="region of interest" description="Disordered" evidence="1">
    <location>
        <begin position="1"/>
        <end position="59"/>
    </location>
</feature>
<dbReference type="Proteomes" id="UP000279968">
    <property type="component" value="Unassembled WGS sequence"/>
</dbReference>
<accession>A0A3A9ZWY0</accession>
<reference evidence="2 3" key="1">
    <citation type="journal article" date="2015" name="Int. J. Syst. Evol. Microbiol.">
        <title>Micromonospora costi sp. nov., isolated from a leaf of Costus speciosus.</title>
        <authorList>
            <person name="Thawai C."/>
        </authorList>
    </citation>
    <scope>NUCLEOTIDE SEQUENCE [LARGE SCALE GENOMIC DNA]</scope>
    <source>
        <strain evidence="2 3">CS1-12</strain>
    </source>
</reference>
<dbReference type="InterPro" id="IPR006764">
    <property type="entry name" value="SAM_dep_MeTrfase_SAV2177_type"/>
</dbReference>
<dbReference type="PIRSF" id="PIRSF017393">
    <property type="entry name" value="MTase_SAV2177"/>
    <property type="match status" value="1"/>
</dbReference>
<comment type="caution">
    <text evidence="2">The sequence shown here is derived from an EMBL/GenBank/DDBJ whole genome shotgun (WGS) entry which is preliminary data.</text>
</comment>
<proteinExistence type="predicted"/>
<dbReference type="InterPro" id="IPR029063">
    <property type="entry name" value="SAM-dependent_MTases_sf"/>
</dbReference>
<protein>
    <submittedName>
        <fullName evidence="2">SAM-dependent methyltransferase</fullName>
    </submittedName>
</protein>
<dbReference type="AlphaFoldDB" id="A0A3A9ZWY0"/>
<dbReference type="Gene3D" id="3.40.50.150">
    <property type="entry name" value="Vaccinia Virus protein VP39"/>
    <property type="match status" value="1"/>
</dbReference>
<evidence type="ECO:0000313" key="2">
    <source>
        <dbReference type="EMBL" id="RKN52793.1"/>
    </source>
</evidence>
<sequence>MPSPSSGPVWAGRSRSSGRAPRPGSSRLRSSISDDRGETIVSNSSADVAGREVPPSGVDASVPHSARVYDWWLGGKDNFAADRAMGAALIEAIPTLRTMAKENRAFVHRVARYLVGEAGIRQFIDIGTGIPTRPNLHEVAQAIAPETRVVYVDNDPIVLAHARALMISTEQGRSEYIHADLREPEKILADERLTGTLDLDRPVALTLIAVLMLLRDSDDPAGLLRTLMEALPSGSYLAITHPTQDFNPAEMSAAVAAATQGHMTLVPRTRAEVERFFDGWELVEPGIAPVMAWRPEDGEPDDPHAAYYWAGLARKP</sequence>
<dbReference type="Pfam" id="PF04672">
    <property type="entry name" value="Methyltransf_19"/>
    <property type="match status" value="1"/>
</dbReference>
<dbReference type="EMBL" id="RBAN01000004">
    <property type="protein sequence ID" value="RKN52793.1"/>
    <property type="molecule type" value="Genomic_DNA"/>
</dbReference>
<organism evidence="2 3">
    <name type="scientific">Micromonospora costi</name>
    <dbReference type="NCBI Taxonomy" id="1530042"/>
    <lineage>
        <taxon>Bacteria</taxon>
        <taxon>Bacillati</taxon>
        <taxon>Actinomycetota</taxon>
        <taxon>Actinomycetes</taxon>
        <taxon>Micromonosporales</taxon>
        <taxon>Micromonosporaceae</taxon>
        <taxon>Micromonospora</taxon>
    </lineage>
</organism>
<keyword evidence="2" id="KW-0489">Methyltransferase</keyword>
<dbReference type="OrthoDB" id="4073278at2"/>
<keyword evidence="3" id="KW-1185">Reference proteome</keyword>